<comment type="caution">
    <text evidence="1">The sequence shown here is derived from an EMBL/GenBank/DDBJ whole genome shotgun (WGS) entry which is preliminary data.</text>
</comment>
<organism evidence="1 2">
    <name type="scientific">Tanacetum coccineum</name>
    <dbReference type="NCBI Taxonomy" id="301880"/>
    <lineage>
        <taxon>Eukaryota</taxon>
        <taxon>Viridiplantae</taxon>
        <taxon>Streptophyta</taxon>
        <taxon>Embryophyta</taxon>
        <taxon>Tracheophyta</taxon>
        <taxon>Spermatophyta</taxon>
        <taxon>Magnoliopsida</taxon>
        <taxon>eudicotyledons</taxon>
        <taxon>Gunneridae</taxon>
        <taxon>Pentapetalae</taxon>
        <taxon>asterids</taxon>
        <taxon>campanulids</taxon>
        <taxon>Asterales</taxon>
        <taxon>Asteraceae</taxon>
        <taxon>Asteroideae</taxon>
        <taxon>Anthemideae</taxon>
        <taxon>Anthemidinae</taxon>
        <taxon>Tanacetum</taxon>
    </lineage>
</organism>
<reference evidence="1" key="1">
    <citation type="journal article" date="2022" name="Int. J. Mol. Sci.">
        <title>Draft Genome of Tanacetum Coccineum: Genomic Comparison of Closely Related Tanacetum-Family Plants.</title>
        <authorList>
            <person name="Yamashiro T."/>
            <person name="Shiraishi A."/>
            <person name="Nakayama K."/>
            <person name="Satake H."/>
        </authorList>
    </citation>
    <scope>NUCLEOTIDE SEQUENCE</scope>
</reference>
<evidence type="ECO:0000313" key="2">
    <source>
        <dbReference type="Proteomes" id="UP001151760"/>
    </source>
</evidence>
<dbReference type="EMBL" id="BQNB010009222">
    <property type="protein sequence ID" value="GJS60460.1"/>
    <property type="molecule type" value="Genomic_DNA"/>
</dbReference>
<evidence type="ECO:0000313" key="1">
    <source>
        <dbReference type="EMBL" id="GJS60460.1"/>
    </source>
</evidence>
<sequence>MFHKKYVDFAELIWEDFSYQIDNRQMKKSIRKIMPYPKFTKVIINHFLYIHKYVPKALPSSINTVKDDGVLSRMKFVLIGEDFHEYGRAIPETMLTEGIKQSEAYKPLSNTPLD</sequence>
<dbReference type="Proteomes" id="UP001151760">
    <property type="component" value="Unassembled WGS sequence"/>
</dbReference>
<reference evidence="1" key="2">
    <citation type="submission" date="2022-01" db="EMBL/GenBank/DDBJ databases">
        <authorList>
            <person name="Yamashiro T."/>
            <person name="Shiraishi A."/>
            <person name="Satake H."/>
            <person name="Nakayama K."/>
        </authorList>
    </citation>
    <scope>NUCLEOTIDE SEQUENCE</scope>
</reference>
<gene>
    <name evidence="1" type="ORF">Tco_0655244</name>
</gene>
<proteinExistence type="predicted"/>
<accession>A0ABQ4X6F7</accession>
<name>A0ABQ4X6F7_9ASTR</name>
<protein>
    <submittedName>
        <fullName evidence="1">Uncharacterized protein</fullName>
    </submittedName>
</protein>
<keyword evidence="2" id="KW-1185">Reference proteome</keyword>